<accession>A0AA38HD84</accession>
<gene>
    <name evidence="3" type="ORF">MKK02DRAFT_31717</name>
</gene>
<evidence type="ECO:0000256" key="1">
    <source>
        <dbReference type="SAM" id="MobiDB-lite"/>
    </source>
</evidence>
<proteinExistence type="predicted"/>
<reference evidence="3" key="1">
    <citation type="journal article" date="2022" name="G3 (Bethesda)">
        <title>High quality genome of the basidiomycete yeast Dioszegia hungarica PDD-24b-2 isolated from cloud water.</title>
        <authorList>
            <person name="Jarrige D."/>
            <person name="Haridas S."/>
            <person name="Bleykasten-Grosshans C."/>
            <person name="Joly M."/>
            <person name="Nadalig T."/>
            <person name="Sancelme M."/>
            <person name="Vuilleumier S."/>
            <person name="Grigoriev I.V."/>
            <person name="Amato P."/>
            <person name="Bringel F."/>
        </authorList>
    </citation>
    <scope>NUCLEOTIDE SEQUENCE</scope>
    <source>
        <strain evidence="3">PDD-24b-2</strain>
    </source>
</reference>
<name>A0AA38HD84_9TREE</name>
<dbReference type="CDD" id="cd12193">
    <property type="entry name" value="bZIP_GCN4"/>
    <property type="match status" value="1"/>
</dbReference>
<comment type="caution">
    <text evidence="3">The sequence shown here is derived from an EMBL/GenBank/DDBJ whole genome shotgun (WGS) entry which is preliminary data.</text>
</comment>
<protein>
    <recommendedName>
        <fullName evidence="2">BZIP domain-containing protein</fullName>
    </recommendedName>
</protein>
<feature type="compositionally biased region" description="Polar residues" evidence="1">
    <location>
        <begin position="182"/>
        <end position="215"/>
    </location>
</feature>
<dbReference type="Gene3D" id="1.20.5.170">
    <property type="match status" value="1"/>
</dbReference>
<feature type="compositionally biased region" description="Polar residues" evidence="1">
    <location>
        <begin position="237"/>
        <end position="248"/>
    </location>
</feature>
<dbReference type="Proteomes" id="UP001164286">
    <property type="component" value="Unassembled WGS sequence"/>
</dbReference>
<evidence type="ECO:0000313" key="4">
    <source>
        <dbReference type="Proteomes" id="UP001164286"/>
    </source>
</evidence>
<dbReference type="GeneID" id="77727570"/>
<feature type="region of interest" description="Disordered" evidence="1">
    <location>
        <begin position="163"/>
        <end position="263"/>
    </location>
</feature>
<feature type="domain" description="BZIP" evidence="2">
    <location>
        <begin position="626"/>
        <end position="669"/>
    </location>
</feature>
<evidence type="ECO:0000313" key="3">
    <source>
        <dbReference type="EMBL" id="KAI9638241.1"/>
    </source>
</evidence>
<keyword evidence="4" id="KW-1185">Reference proteome</keyword>
<organism evidence="3 4">
    <name type="scientific">Dioszegia hungarica</name>
    <dbReference type="NCBI Taxonomy" id="4972"/>
    <lineage>
        <taxon>Eukaryota</taxon>
        <taxon>Fungi</taxon>
        <taxon>Dikarya</taxon>
        <taxon>Basidiomycota</taxon>
        <taxon>Agaricomycotina</taxon>
        <taxon>Tremellomycetes</taxon>
        <taxon>Tremellales</taxon>
        <taxon>Bulleribasidiaceae</taxon>
        <taxon>Dioszegia</taxon>
    </lineage>
</organism>
<sequence length="684" mass="74212">MHERATLHLPHPQNAESTLKLPREAIILCCLSPAAGREAACQIPLPPSSLSLLTFSYLPKVSYNLKSSPSLRASFPRLWRYPLNPTLVLPNLHLLNSHLQNVSFGLNTRSFTQELPSQTTQRSQTPYNPPFTYPVLHEPTQARLNSTHHGVLYYPSDLPAQINHRLPSAAPPEPTTRYRPVSTLSVSNPHVGNSYLPTGQESDSTSPRQANNKTSLPLPRVLPPPPTRKRALPSEPSLANKQQKTSIVRQPLPTDLPIQPPPPDVNVSVTPPTPTAILLPDILASDNFTDPLADLDAFFTQMDAEITDMGVPAWSFDDLFVEDAFAALGDEQVVTEQTIFLPHLPQKGSPAPSTESEQSLALDVVDGQDIFDFSTPVIGLMHSATDVLPPPYQVPSPDQRGVDDATMQQTFGAGYGSFGDIAQFGGDANTLGMGPDFISKLTSDSLPQSAVNINITPSIEAMLATTDWSASFSVIPTAIAPADLVMPSPSLKRKDSSSSDEPEPASDQPAKRPRGRPPKGRTSGTASPLSTRQSKIPSPVGTPLIATVSLDDVEEPPKRTASGKPSTARPKSVVPEKYFKDGSAFAITGMTMEQILSFPTFDELLKQVAVDKRDGAREFGERIADQRDKAKDAAKKSRDEKRQKIEQLEGQVDGLEDQVAKMRVYLQSLLGSGRVSHVEVAAYL</sequence>
<feature type="region of interest" description="Disordered" evidence="1">
    <location>
        <begin position="486"/>
        <end position="574"/>
    </location>
</feature>
<feature type="compositionally biased region" description="Polar residues" evidence="1">
    <location>
        <begin position="522"/>
        <end position="536"/>
    </location>
</feature>
<dbReference type="RefSeq" id="XP_052948018.1">
    <property type="nucleotide sequence ID" value="XM_053088365.1"/>
</dbReference>
<evidence type="ECO:0000259" key="2">
    <source>
        <dbReference type="Pfam" id="PF07716"/>
    </source>
</evidence>
<dbReference type="AlphaFoldDB" id="A0AA38HD84"/>
<dbReference type="InterPro" id="IPR004827">
    <property type="entry name" value="bZIP"/>
</dbReference>
<dbReference type="Pfam" id="PF07716">
    <property type="entry name" value="bZIP_2"/>
    <property type="match status" value="1"/>
</dbReference>
<dbReference type="GO" id="GO:0003700">
    <property type="term" value="F:DNA-binding transcription factor activity"/>
    <property type="evidence" value="ECO:0007669"/>
    <property type="project" value="InterPro"/>
</dbReference>
<dbReference type="EMBL" id="JAKWFO010000003">
    <property type="protein sequence ID" value="KAI9638241.1"/>
    <property type="molecule type" value="Genomic_DNA"/>
</dbReference>
<feature type="region of interest" description="Disordered" evidence="1">
    <location>
        <begin position="618"/>
        <end position="645"/>
    </location>
</feature>